<dbReference type="Gene3D" id="3.40.1350.10">
    <property type="match status" value="1"/>
</dbReference>
<organism evidence="9 10">
    <name type="scientific">Candidatus Iainarchaeum sp</name>
    <dbReference type="NCBI Taxonomy" id="3101447"/>
    <lineage>
        <taxon>Archaea</taxon>
        <taxon>Candidatus Iainarchaeota</taxon>
        <taxon>Candidatus Iainarchaeia</taxon>
        <taxon>Candidatus Iainarchaeales</taxon>
        <taxon>Candidatus Iainarchaeaceae</taxon>
        <taxon>Candidatus Iainarchaeum</taxon>
    </lineage>
</organism>
<dbReference type="InterPro" id="IPR048302">
    <property type="entry name" value="NucS_N"/>
</dbReference>
<evidence type="ECO:0000313" key="10">
    <source>
        <dbReference type="Proteomes" id="UP000680185"/>
    </source>
</evidence>
<dbReference type="SUPFAM" id="SSF52980">
    <property type="entry name" value="Restriction endonuclease-like"/>
    <property type="match status" value="1"/>
</dbReference>
<dbReference type="CDD" id="cd22341">
    <property type="entry name" value="NucS-like"/>
    <property type="match status" value="1"/>
</dbReference>
<dbReference type="Pfam" id="PF01939">
    <property type="entry name" value="NucS_C"/>
    <property type="match status" value="1"/>
</dbReference>
<evidence type="ECO:0000256" key="6">
    <source>
        <dbReference type="HAMAP-Rule" id="MF_00722"/>
    </source>
</evidence>
<dbReference type="PANTHER" id="PTHR38814">
    <property type="entry name" value="ENDONUCLEASE NUCS"/>
    <property type="match status" value="1"/>
</dbReference>
<comment type="subcellular location">
    <subcellularLocation>
        <location evidence="6">Cytoplasm</location>
    </subcellularLocation>
</comment>
<comment type="similarity">
    <text evidence="6">Belongs to the NucS endonuclease family.</text>
</comment>
<dbReference type="InterPro" id="IPR048301">
    <property type="entry name" value="NucS_C"/>
</dbReference>
<dbReference type="HAMAP" id="MF_00722">
    <property type="entry name" value="NucS"/>
    <property type="match status" value="1"/>
</dbReference>
<evidence type="ECO:0000256" key="1">
    <source>
        <dbReference type="ARBA" id="ARBA00022490"/>
    </source>
</evidence>
<keyword evidence="3 6" id="KW-0255">Endonuclease</keyword>
<feature type="domain" description="Endonuclease NucS N-terminal PH-like" evidence="8">
    <location>
        <begin position="17"/>
        <end position="114"/>
    </location>
</feature>
<keyword evidence="5 6" id="KW-0238">DNA-binding</keyword>
<dbReference type="NCBIfam" id="NF003270">
    <property type="entry name" value="PRK04247.1"/>
    <property type="match status" value="1"/>
</dbReference>
<gene>
    <name evidence="6 9" type="primary">nucS</name>
    <name evidence="9" type="ORF">J4478_01425</name>
</gene>
<dbReference type="Gene3D" id="2.70.180.20">
    <property type="match status" value="1"/>
</dbReference>
<reference evidence="9" key="1">
    <citation type="submission" date="2021-03" db="EMBL/GenBank/DDBJ databases">
        <authorList>
            <person name="Jaffe A."/>
        </authorList>
    </citation>
    <scope>NUCLEOTIDE SEQUENCE</scope>
    <source>
        <strain evidence="9">RIFCSPLOWO2_01_FULL_43_13</strain>
    </source>
</reference>
<sequence>MELGEARQTLQSAFEKKHLCILLGECKVEYWGRAASKLSQGERMLLMKGDGSFAIHQNKLLRPVNYMMNASMKAFIENENLVVLAEKQKPKESLKVFFSKIDFCKAFEMQDVQDLRLFGSEKQLQELLGEDLSFIEPGLKPLKREAHFAQGFADIIAQDSNGKICLVEVKRRKASLDAVSQLHRYQQKMKNLKSQEVRALLLAPEITDNAKLLADNYGIEFFKLDFEISNPSAKIKGIERKQTKLV</sequence>
<dbReference type="Proteomes" id="UP000680185">
    <property type="component" value="Unassembled WGS sequence"/>
</dbReference>
<evidence type="ECO:0000256" key="5">
    <source>
        <dbReference type="ARBA" id="ARBA00023125"/>
    </source>
</evidence>
<dbReference type="GO" id="GO:0003677">
    <property type="term" value="F:DNA binding"/>
    <property type="evidence" value="ECO:0007669"/>
    <property type="project" value="UniProtKB-KW"/>
</dbReference>
<dbReference type="EMBL" id="JAGVWB010000008">
    <property type="protein sequence ID" value="MBS3058044.1"/>
    <property type="molecule type" value="Genomic_DNA"/>
</dbReference>
<name>A0A8T4KVN6_9ARCH</name>
<dbReference type="InterPro" id="IPR049173">
    <property type="entry name" value="NucS_N_sf"/>
</dbReference>
<protein>
    <recommendedName>
        <fullName evidence="6">Endonuclease NucS</fullName>
        <ecNumber evidence="6">3.1.-.-</ecNumber>
    </recommendedName>
</protein>
<dbReference type="AlphaFoldDB" id="A0A8T4KVN6"/>
<keyword evidence="4 6" id="KW-0378">Hydrolase</keyword>
<evidence type="ECO:0000259" key="7">
    <source>
        <dbReference type="Pfam" id="PF01939"/>
    </source>
</evidence>
<proteinExistence type="inferred from homology"/>
<dbReference type="GO" id="GO:0000014">
    <property type="term" value="F:single-stranded DNA endodeoxyribonuclease activity"/>
    <property type="evidence" value="ECO:0007669"/>
    <property type="project" value="UniProtKB-UniRule"/>
</dbReference>
<feature type="domain" description="Endonuclease NucS C-terminal" evidence="7">
    <location>
        <begin position="120"/>
        <end position="226"/>
    </location>
</feature>
<reference evidence="9" key="2">
    <citation type="submission" date="2021-05" db="EMBL/GenBank/DDBJ databases">
        <title>Protein family content uncovers lineage relationships and bacterial pathway maintenance mechanisms in DPANN archaea.</title>
        <authorList>
            <person name="Castelle C.J."/>
            <person name="Meheust R."/>
            <person name="Jaffe A.L."/>
            <person name="Seitz K."/>
            <person name="Gong X."/>
            <person name="Baker B.J."/>
            <person name="Banfield J.F."/>
        </authorList>
    </citation>
    <scope>NUCLEOTIDE SEQUENCE</scope>
    <source>
        <strain evidence="9">RIFCSPLOWO2_01_FULL_43_13</strain>
    </source>
</reference>
<evidence type="ECO:0000259" key="8">
    <source>
        <dbReference type="Pfam" id="PF21003"/>
    </source>
</evidence>
<comment type="caution">
    <text evidence="9">The sequence shown here is derived from an EMBL/GenBank/DDBJ whole genome shotgun (WGS) entry which is preliminary data.</text>
</comment>
<evidence type="ECO:0000256" key="2">
    <source>
        <dbReference type="ARBA" id="ARBA00022722"/>
    </source>
</evidence>
<evidence type="ECO:0000313" key="9">
    <source>
        <dbReference type="EMBL" id="MBS3058044.1"/>
    </source>
</evidence>
<comment type="function">
    <text evidence="6">Cleaves both 3' and 5' ssDNA extremities of branched DNA structures.</text>
</comment>
<dbReference type="PANTHER" id="PTHR38814:SF1">
    <property type="entry name" value="ENDONUCLEASE NUCS"/>
    <property type="match status" value="1"/>
</dbReference>
<dbReference type="GO" id="GO:0005737">
    <property type="term" value="C:cytoplasm"/>
    <property type="evidence" value="ECO:0007669"/>
    <property type="project" value="UniProtKB-SubCell"/>
</dbReference>
<keyword evidence="1 6" id="KW-0963">Cytoplasm</keyword>
<dbReference type="InterPro" id="IPR011856">
    <property type="entry name" value="tRNA_endonuc-like_dom_sf"/>
</dbReference>
<dbReference type="EC" id="3.1.-.-" evidence="6"/>
<accession>A0A8T4KVN6</accession>
<keyword evidence="2 6" id="KW-0540">Nuclease</keyword>
<evidence type="ECO:0000256" key="4">
    <source>
        <dbReference type="ARBA" id="ARBA00022801"/>
    </source>
</evidence>
<dbReference type="InterPro" id="IPR002793">
    <property type="entry name" value="Endonuclease_NucS"/>
</dbReference>
<dbReference type="Pfam" id="PF21003">
    <property type="entry name" value="NucS_N"/>
    <property type="match status" value="1"/>
</dbReference>
<evidence type="ECO:0000256" key="3">
    <source>
        <dbReference type="ARBA" id="ARBA00022759"/>
    </source>
</evidence>
<dbReference type="InterPro" id="IPR011335">
    <property type="entry name" value="Restrct_endonuc-II-like"/>
</dbReference>